<keyword evidence="3" id="KW-0520">NAD</keyword>
<dbReference type="GO" id="GO:0016491">
    <property type="term" value="F:oxidoreductase activity"/>
    <property type="evidence" value="ECO:0007669"/>
    <property type="project" value="UniProtKB-KW"/>
</dbReference>
<dbReference type="InterPro" id="IPR036291">
    <property type="entry name" value="NAD(P)-bd_dom_sf"/>
</dbReference>
<feature type="chain" id="PRO_5041458012" description="NAD-dependent epimerase/dehydratase domain-containing protein" evidence="4">
    <location>
        <begin position="30"/>
        <end position="302"/>
    </location>
</feature>
<protein>
    <recommendedName>
        <fullName evidence="5">NAD-dependent epimerase/dehydratase domain-containing protein</fullName>
    </recommendedName>
</protein>
<name>A0AA38LTN2_9TREE</name>
<dbReference type="Gene3D" id="3.40.50.720">
    <property type="entry name" value="NAD(P)-binding Rossmann-like Domain"/>
    <property type="match status" value="1"/>
</dbReference>
<comment type="caution">
    <text evidence="6">The sequence shown here is derived from an EMBL/GenBank/DDBJ whole genome shotgun (WGS) entry which is preliminary data.</text>
</comment>
<comment type="similarity">
    <text evidence="1">Belongs to the NAD(P)-dependent epimerase/dehydratase family.</text>
</comment>
<evidence type="ECO:0000256" key="4">
    <source>
        <dbReference type="SAM" id="SignalP"/>
    </source>
</evidence>
<dbReference type="GeneID" id="77728133"/>
<gene>
    <name evidence="6" type="ORF">MKK02DRAFT_34384</name>
</gene>
<dbReference type="EMBL" id="JAKWFO010000006">
    <property type="protein sequence ID" value="KAI9634980.1"/>
    <property type="molecule type" value="Genomic_DNA"/>
</dbReference>
<accession>A0AA38LTN2</accession>
<dbReference type="AlphaFoldDB" id="A0AA38LTN2"/>
<evidence type="ECO:0000256" key="2">
    <source>
        <dbReference type="ARBA" id="ARBA00023002"/>
    </source>
</evidence>
<proteinExistence type="inferred from homology"/>
<organism evidence="6 7">
    <name type="scientific">Dioszegia hungarica</name>
    <dbReference type="NCBI Taxonomy" id="4972"/>
    <lineage>
        <taxon>Eukaryota</taxon>
        <taxon>Fungi</taxon>
        <taxon>Dikarya</taxon>
        <taxon>Basidiomycota</taxon>
        <taxon>Agaricomycotina</taxon>
        <taxon>Tremellomycetes</taxon>
        <taxon>Tremellales</taxon>
        <taxon>Bulleribasidiaceae</taxon>
        <taxon>Dioszegia</taxon>
    </lineage>
</organism>
<keyword evidence="7" id="KW-1185">Reference proteome</keyword>
<feature type="signal peptide" evidence="4">
    <location>
        <begin position="1"/>
        <end position="29"/>
    </location>
</feature>
<dbReference type="PANTHER" id="PTHR43103:SF5">
    <property type="entry name" value="4-EPIMERASE, PUTATIVE (AFU_ORTHOLOGUE AFUA_7G00360)-RELATED"/>
    <property type="match status" value="1"/>
</dbReference>
<dbReference type="InterPro" id="IPR001509">
    <property type="entry name" value="Epimerase_deHydtase"/>
</dbReference>
<dbReference type="Proteomes" id="UP001164286">
    <property type="component" value="Unassembled WGS sequence"/>
</dbReference>
<keyword evidence="2" id="KW-0560">Oxidoreductase</keyword>
<evidence type="ECO:0000313" key="6">
    <source>
        <dbReference type="EMBL" id="KAI9634980.1"/>
    </source>
</evidence>
<dbReference type="RefSeq" id="XP_052944757.1">
    <property type="nucleotide sequence ID" value="XM_053088928.1"/>
</dbReference>
<evidence type="ECO:0000259" key="5">
    <source>
        <dbReference type="Pfam" id="PF01370"/>
    </source>
</evidence>
<reference evidence="6" key="1">
    <citation type="journal article" date="2022" name="G3 (Bethesda)">
        <title>High quality genome of the basidiomycete yeast Dioszegia hungarica PDD-24b-2 isolated from cloud water.</title>
        <authorList>
            <person name="Jarrige D."/>
            <person name="Haridas S."/>
            <person name="Bleykasten-Grosshans C."/>
            <person name="Joly M."/>
            <person name="Nadalig T."/>
            <person name="Sancelme M."/>
            <person name="Vuilleumier S."/>
            <person name="Grigoriev I.V."/>
            <person name="Amato P."/>
            <person name="Bringel F."/>
        </authorList>
    </citation>
    <scope>NUCLEOTIDE SEQUENCE</scope>
    <source>
        <strain evidence="6">PDD-24b-2</strain>
    </source>
</reference>
<sequence length="302" mass="33375">MHILLTGSSGSVGSAVLLHLLDLSHTVTSVDIVPLPPAISAQITPSQADKYTHHLLDLSLFSELDDLFKSHGPYDGVIHLSAIPSPLYHDPRMVHNVNVVAGYNVLKTAADHGVKRIVQASSVNAPGLSYSPEGMQRFDELPVTEEAPFRTLDPYALSKHINELQAEHLVRIDPNLRIASLRFHMVVPTYEEGILRSRWEDLFSWVSHKASADACILGLTSEGWGGAEAFNIVAPEICWEGGISPPISGHEGLEGKVGAVELVKKAWEGRVGVIHEEYWEGRPRRGLWDTEKAERMLEWKHD</sequence>
<evidence type="ECO:0000313" key="7">
    <source>
        <dbReference type="Proteomes" id="UP001164286"/>
    </source>
</evidence>
<feature type="domain" description="NAD-dependent epimerase/dehydratase" evidence="5">
    <location>
        <begin position="3"/>
        <end position="184"/>
    </location>
</feature>
<evidence type="ECO:0000256" key="3">
    <source>
        <dbReference type="ARBA" id="ARBA00023027"/>
    </source>
</evidence>
<dbReference type="SUPFAM" id="SSF51735">
    <property type="entry name" value="NAD(P)-binding Rossmann-fold domains"/>
    <property type="match status" value="1"/>
</dbReference>
<dbReference type="PANTHER" id="PTHR43103">
    <property type="entry name" value="NUCLEOSIDE-DIPHOSPHATE-SUGAR EPIMERASE"/>
    <property type="match status" value="1"/>
</dbReference>
<keyword evidence="4" id="KW-0732">Signal</keyword>
<dbReference type="Pfam" id="PF01370">
    <property type="entry name" value="Epimerase"/>
    <property type="match status" value="1"/>
</dbReference>
<evidence type="ECO:0000256" key="1">
    <source>
        <dbReference type="ARBA" id="ARBA00007637"/>
    </source>
</evidence>